<keyword evidence="3" id="KW-0539">Nucleus</keyword>
<evidence type="ECO:0000256" key="2">
    <source>
        <dbReference type="ARBA" id="ARBA00016816"/>
    </source>
</evidence>
<evidence type="ECO:0000313" key="12">
    <source>
        <dbReference type="Proteomes" id="UP000694388"/>
    </source>
</evidence>
<dbReference type="GeneTree" id="ENSGT00390000009486"/>
<comment type="similarity">
    <text evidence="5">Belongs to the Integrator subunit 14 family.</text>
</comment>
<dbReference type="OMA" id="QSSVVWI"/>
<dbReference type="Proteomes" id="UP000694388">
    <property type="component" value="Unplaced"/>
</dbReference>
<comment type="subunit">
    <text evidence="6">Component of the Integrator complex, composed of core subunits INTS1, INTS2, INTS3, INTS4, INTS5, INTS6, INTS7, INTS8, INTS9/RC74, INTS10, INTS11/CPSF3L, INTS12, INTS13, INTS14 and INTS15. The core complex associates with protein phosphatase 2A subunits PPP2CA and PPP2R1A, to form the Integrator-PP2A (INTAC) complex. INTS14 is part of the tail subcomplex, composed of INTS10, INTS13, INTS14 and INTS15.</text>
</comment>
<dbReference type="CDD" id="cd00198">
    <property type="entry name" value="vWFA"/>
    <property type="match status" value="1"/>
</dbReference>
<feature type="domain" description="Integrator complex subunit 14 C-terminal" evidence="10">
    <location>
        <begin position="405"/>
        <end position="512"/>
    </location>
</feature>
<dbReference type="InterPro" id="IPR045814">
    <property type="entry name" value="IntS14_b-barrel"/>
</dbReference>
<sequence>MPTVVLLDTSLSMARPICGEAADEVQRKHLAAHGLGILFEHLSSQYRLEFTALAAFSSACKLLVPFTRDCNVLQEELSCVDDQDKTCIEVALQTASTLVQEEWGLNTCCQIVLVTDGCLGIGKGSLRHSLRTLAQRTENSTFPLPFAFPAKLHVMCAASLEELQAMGTLDSLERLVELNNGQGKVYTLEGSISIKAAQAMFCKLIDDAFSPFLSVLHCGHLSSEVHLFPRPEPIVPENQLEPHPITVSADLQIVGFIEIGDVASPPVLSRHLVLPTSSTKDGGDEGGAPHVEDGGEEEVSVQKAGSRPSFCVLLHGSLKVEAMVAMVQLGPEWLGMLHSQADSKKKSNLMLSLFYPGTEMMPWLGRLDRLTPISDFAENPYGEDNSKMPFPVIPESKRSYAQNVVVWIKPSALQGDIQRVLRNARKLPEKLQTFYKEVNRLRRAALACGFTDLPNAVAELLERECSLLPDKTHPDVAFQLIHAAKQLRRSTRRPAEHTNYEYTIVPLRTHFSDNTGD</sequence>
<dbReference type="PANTHER" id="PTHR13532:SF3">
    <property type="entry name" value="INTEGRATOR COMPLEX SUBUNIT 14"/>
    <property type="match status" value="1"/>
</dbReference>
<name>A0A8C4Q4C6_EPTBU</name>
<evidence type="ECO:0000259" key="10">
    <source>
        <dbReference type="Pfam" id="PF20504"/>
    </source>
</evidence>
<reference evidence="11" key="1">
    <citation type="submission" date="2025-05" db="UniProtKB">
        <authorList>
            <consortium name="Ensembl"/>
        </authorList>
    </citation>
    <scope>IDENTIFICATION</scope>
</reference>
<dbReference type="Pfam" id="PF13519">
    <property type="entry name" value="VWA_2"/>
    <property type="match status" value="1"/>
</dbReference>
<keyword evidence="12" id="KW-1185">Reference proteome</keyword>
<dbReference type="InterPro" id="IPR039841">
    <property type="entry name" value="INTS14"/>
</dbReference>
<dbReference type="GO" id="GO:0032039">
    <property type="term" value="C:integrator complex"/>
    <property type="evidence" value="ECO:0007669"/>
    <property type="project" value="InterPro"/>
</dbReference>
<feature type="region of interest" description="Disordered" evidence="7">
    <location>
        <begin position="275"/>
        <end position="300"/>
    </location>
</feature>
<evidence type="ECO:0000256" key="7">
    <source>
        <dbReference type="SAM" id="MobiDB-lite"/>
    </source>
</evidence>
<evidence type="ECO:0000259" key="8">
    <source>
        <dbReference type="Pfam" id="PF13519"/>
    </source>
</evidence>
<dbReference type="GO" id="GO:0034472">
    <property type="term" value="P:snRNA 3'-end processing"/>
    <property type="evidence" value="ECO:0007669"/>
    <property type="project" value="TreeGrafter"/>
</dbReference>
<evidence type="ECO:0000256" key="5">
    <source>
        <dbReference type="ARBA" id="ARBA00061449"/>
    </source>
</evidence>
<dbReference type="Ensembl" id="ENSEBUT00000010210.1">
    <property type="protein sequence ID" value="ENSEBUP00000009681.1"/>
    <property type="gene ID" value="ENSEBUG00000006220.1"/>
</dbReference>
<accession>A0A8C4Q4C6</accession>
<evidence type="ECO:0000256" key="4">
    <source>
        <dbReference type="ARBA" id="ARBA00029992"/>
    </source>
</evidence>
<dbReference type="InterPro" id="IPR002035">
    <property type="entry name" value="VWF_A"/>
</dbReference>
<feature type="domain" description="VWFA" evidence="8">
    <location>
        <begin position="3"/>
        <end position="117"/>
    </location>
</feature>
<evidence type="ECO:0000256" key="1">
    <source>
        <dbReference type="ARBA" id="ARBA00004123"/>
    </source>
</evidence>
<evidence type="ECO:0000256" key="3">
    <source>
        <dbReference type="ARBA" id="ARBA00023242"/>
    </source>
</evidence>
<dbReference type="InterPro" id="IPR036465">
    <property type="entry name" value="vWFA_dom_sf"/>
</dbReference>
<evidence type="ECO:0000313" key="11">
    <source>
        <dbReference type="Ensembl" id="ENSEBUP00000009681.1"/>
    </source>
</evidence>
<evidence type="ECO:0000259" key="9">
    <source>
        <dbReference type="Pfam" id="PF19435"/>
    </source>
</evidence>
<feature type="domain" description="Integrator complex subunit 14 beta-barrel" evidence="9">
    <location>
        <begin position="209"/>
        <end position="357"/>
    </location>
</feature>
<dbReference type="Pfam" id="PF20504">
    <property type="entry name" value="IntS14_C"/>
    <property type="match status" value="1"/>
</dbReference>
<dbReference type="PANTHER" id="PTHR13532">
    <property type="match status" value="1"/>
</dbReference>
<dbReference type="Gene3D" id="3.40.50.410">
    <property type="entry name" value="von Willebrand factor, type A domain"/>
    <property type="match status" value="1"/>
</dbReference>
<evidence type="ECO:0000256" key="6">
    <source>
        <dbReference type="ARBA" id="ARBA00065091"/>
    </source>
</evidence>
<dbReference type="AlphaFoldDB" id="A0A8C4Q4C6"/>
<comment type="subcellular location">
    <subcellularLocation>
        <location evidence="1">Nucleus</location>
    </subcellularLocation>
</comment>
<proteinExistence type="inferred from homology"/>
<dbReference type="Ensembl" id="ENSEBUT00000010225.1">
    <property type="protein sequence ID" value="ENSEBUP00000009696.1"/>
    <property type="gene ID" value="ENSEBUG00000006220.1"/>
</dbReference>
<dbReference type="InterPro" id="IPR046471">
    <property type="entry name" value="IntS14_C"/>
</dbReference>
<dbReference type="Pfam" id="PF19435">
    <property type="entry name" value="IntS14_b-barrel"/>
    <property type="match status" value="1"/>
</dbReference>
<dbReference type="SUPFAM" id="SSF53300">
    <property type="entry name" value="vWA-like"/>
    <property type="match status" value="1"/>
</dbReference>
<protein>
    <recommendedName>
        <fullName evidence="2">Integrator complex subunit 14</fullName>
    </recommendedName>
    <alternativeName>
        <fullName evidence="4">von Willebrand factor A domain-containing protein 9</fullName>
    </alternativeName>
</protein>
<organism evidence="11 12">
    <name type="scientific">Eptatretus burgeri</name>
    <name type="common">Inshore hagfish</name>
    <dbReference type="NCBI Taxonomy" id="7764"/>
    <lineage>
        <taxon>Eukaryota</taxon>
        <taxon>Metazoa</taxon>
        <taxon>Chordata</taxon>
        <taxon>Craniata</taxon>
        <taxon>Vertebrata</taxon>
        <taxon>Cyclostomata</taxon>
        <taxon>Myxini</taxon>
        <taxon>Myxiniformes</taxon>
        <taxon>Myxinidae</taxon>
        <taxon>Eptatretinae</taxon>
        <taxon>Eptatretus</taxon>
    </lineage>
</organism>